<evidence type="ECO:0008006" key="3">
    <source>
        <dbReference type="Google" id="ProtNLM"/>
    </source>
</evidence>
<evidence type="ECO:0000313" key="1">
    <source>
        <dbReference type="EMBL" id="SDM66030.1"/>
    </source>
</evidence>
<accession>A0A1G9V1R6</accession>
<name>A0A1G9V1R6_9BACI</name>
<dbReference type="RefSeq" id="WP_074600176.1">
    <property type="nucleotide sequence ID" value="NZ_FNHF01000004.1"/>
</dbReference>
<evidence type="ECO:0000313" key="2">
    <source>
        <dbReference type="Proteomes" id="UP000182347"/>
    </source>
</evidence>
<organism evidence="1 2">
    <name type="scientific">Sediminibacillus halophilus</name>
    <dbReference type="NCBI Taxonomy" id="482461"/>
    <lineage>
        <taxon>Bacteria</taxon>
        <taxon>Bacillati</taxon>
        <taxon>Bacillota</taxon>
        <taxon>Bacilli</taxon>
        <taxon>Bacillales</taxon>
        <taxon>Bacillaceae</taxon>
        <taxon>Sediminibacillus</taxon>
    </lineage>
</organism>
<dbReference type="STRING" id="482461.SAMN05216244_3092"/>
<keyword evidence="2" id="KW-1185">Reference proteome</keyword>
<reference evidence="2" key="1">
    <citation type="submission" date="2016-10" db="EMBL/GenBank/DDBJ databases">
        <authorList>
            <person name="Varghese N."/>
            <person name="Submissions S."/>
        </authorList>
    </citation>
    <scope>NUCLEOTIDE SEQUENCE [LARGE SCALE GENOMIC DNA]</scope>
    <source>
        <strain evidence="2">CGMCC 1.6199</strain>
    </source>
</reference>
<dbReference type="Pfam" id="PF11372">
    <property type="entry name" value="DUF3173"/>
    <property type="match status" value="1"/>
</dbReference>
<sequence>MGATICKDDLIKIGYKKYQAISLIRQAKAIMVQEGCPYYNNKRLGRVPTHVVESILGVSLVSETGQINEA</sequence>
<dbReference type="OrthoDB" id="1915051at2"/>
<protein>
    <recommendedName>
        <fullName evidence="3">DUF3173 domain-containing protein</fullName>
    </recommendedName>
</protein>
<dbReference type="Proteomes" id="UP000182347">
    <property type="component" value="Unassembled WGS sequence"/>
</dbReference>
<dbReference type="InterPro" id="IPR021512">
    <property type="entry name" value="DUF3173"/>
</dbReference>
<gene>
    <name evidence="1" type="ORF">SAMN05216244_3092</name>
</gene>
<dbReference type="EMBL" id="FNHF01000004">
    <property type="protein sequence ID" value="SDM66030.1"/>
    <property type="molecule type" value="Genomic_DNA"/>
</dbReference>
<dbReference type="AlphaFoldDB" id="A0A1G9V1R6"/>
<proteinExistence type="predicted"/>